<gene>
    <name evidence="1" type="ORF">ACI1P1_28745</name>
</gene>
<reference evidence="1" key="1">
    <citation type="submission" date="2024-12" db="EMBL/GenBank/DDBJ databases">
        <authorList>
            <person name="Wu N."/>
        </authorList>
    </citation>
    <scope>NUCLEOTIDE SEQUENCE</scope>
    <source>
        <strain evidence="1">P15</strain>
    </source>
</reference>
<evidence type="ECO:0000313" key="1">
    <source>
        <dbReference type="EMBL" id="MFM9332290.1"/>
    </source>
</evidence>
<comment type="caution">
    <text evidence="1">The sequence shown here is derived from an EMBL/GenBank/DDBJ whole genome shotgun (WGS) entry which is preliminary data.</text>
</comment>
<dbReference type="Proteomes" id="UP001631969">
    <property type="component" value="Unassembled WGS sequence"/>
</dbReference>
<dbReference type="EMBL" id="JBJURJ010000028">
    <property type="protein sequence ID" value="MFM9332290.1"/>
    <property type="molecule type" value="Genomic_DNA"/>
</dbReference>
<accession>A0ACC7P7L0</accession>
<evidence type="ECO:0000313" key="2">
    <source>
        <dbReference type="Proteomes" id="UP001631969"/>
    </source>
</evidence>
<protein>
    <submittedName>
        <fullName evidence="1">Nucleotidyltransferase</fullName>
    </submittedName>
</protein>
<proteinExistence type="predicted"/>
<keyword evidence="2" id="KW-1185">Reference proteome</keyword>
<organism evidence="1 2">
    <name type="scientific">Paenibacillus mesotrionivorans</name>
    <dbReference type="NCBI Taxonomy" id="3160968"/>
    <lineage>
        <taxon>Bacteria</taxon>
        <taxon>Bacillati</taxon>
        <taxon>Bacillota</taxon>
        <taxon>Bacilli</taxon>
        <taxon>Bacillales</taxon>
        <taxon>Paenibacillaceae</taxon>
        <taxon>Paenibacillus</taxon>
    </lineage>
</organism>
<name>A0ACC7P7L0_9BACL</name>
<sequence length="424" mass="46734">MKTVGIIVEYNPLHNGHVHHFEASKQAAGAESCVAVMSGHFLQRGEPAVVNKWARAEMALHMGADVVIELPVAYACQPAEWFAYGAVRLLDATGVVDALCFGSEEGSLEPLSRLAGLLHREDAAFRSLLQEELKQGASYPAAYAAAVRRFGIDNDADGPLPPLDQPNTILGLHYMLALQRLQSPIIPLTLPRREAGFHQADITGTSIASATALRKLLFGTGWKSPDEAALRAVAPYVPAYTLDILLREHAAGRGPLCWEHYARPLFTQLLSRPEEELRQLHEVTEGLEHRIKHSLTQLPPDTASPVESLLDLLKTKRYTRTKLQRMLLRILLGHPQQSLSRESLQAGPACIRVLGFSSKGRALLKRMRVTASLPVITRAAAAEDPAWLGMDIRAGAVYSLGYRELDPSQWQRDFTQPPLQLDRV</sequence>